<reference evidence="1" key="1">
    <citation type="submission" date="2014-09" db="EMBL/GenBank/DDBJ databases">
        <authorList>
            <person name="Magalhaes I.L.F."/>
            <person name="Oliveira U."/>
            <person name="Santos F.R."/>
            <person name="Vidigal T.H.D.A."/>
            <person name="Brescovit A.D."/>
            <person name="Santos A.J."/>
        </authorList>
    </citation>
    <scope>NUCLEOTIDE SEQUENCE</scope>
    <source>
        <tissue evidence="1">Shoot tissue taken approximately 20 cm above the soil surface</tissue>
    </source>
</reference>
<evidence type="ECO:0000313" key="1">
    <source>
        <dbReference type="EMBL" id="JAD53983.1"/>
    </source>
</evidence>
<dbReference type="EMBL" id="GBRH01243912">
    <property type="protein sequence ID" value="JAD53983.1"/>
    <property type="molecule type" value="Transcribed_RNA"/>
</dbReference>
<sequence>MYILEPKGLVLYENDLSYIIQNSTSLEVWVVQLIQRAKNVLSLIF</sequence>
<proteinExistence type="predicted"/>
<organism evidence="1">
    <name type="scientific">Arundo donax</name>
    <name type="common">Giant reed</name>
    <name type="synonym">Donax arundinaceus</name>
    <dbReference type="NCBI Taxonomy" id="35708"/>
    <lineage>
        <taxon>Eukaryota</taxon>
        <taxon>Viridiplantae</taxon>
        <taxon>Streptophyta</taxon>
        <taxon>Embryophyta</taxon>
        <taxon>Tracheophyta</taxon>
        <taxon>Spermatophyta</taxon>
        <taxon>Magnoliopsida</taxon>
        <taxon>Liliopsida</taxon>
        <taxon>Poales</taxon>
        <taxon>Poaceae</taxon>
        <taxon>PACMAD clade</taxon>
        <taxon>Arundinoideae</taxon>
        <taxon>Arundineae</taxon>
        <taxon>Arundo</taxon>
    </lineage>
</organism>
<name>A0A0A9AVT6_ARUDO</name>
<accession>A0A0A9AVT6</accession>
<reference evidence="1" key="2">
    <citation type="journal article" date="2015" name="Data Brief">
        <title>Shoot transcriptome of the giant reed, Arundo donax.</title>
        <authorList>
            <person name="Barrero R.A."/>
            <person name="Guerrero F.D."/>
            <person name="Moolhuijzen P."/>
            <person name="Goolsby J.A."/>
            <person name="Tidwell J."/>
            <person name="Bellgard S.E."/>
            <person name="Bellgard M.I."/>
        </authorList>
    </citation>
    <scope>NUCLEOTIDE SEQUENCE</scope>
    <source>
        <tissue evidence="1">Shoot tissue taken approximately 20 cm above the soil surface</tissue>
    </source>
</reference>
<dbReference type="AlphaFoldDB" id="A0A0A9AVT6"/>
<protein>
    <submittedName>
        <fullName evidence="1">Uncharacterized protein</fullName>
    </submittedName>
</protein>